<protein>
    <submittedName>
        <fullName evidence="1">Uncharacterized protein</fullName>
    </submittedName>
</protein>
<sequence length="71" mass="7916">MELPTPFFLEGSPLDLVKVSQGCVFCLHVCLGIVCIPGSHRSQKRRSDLLEMELQIIVRCHVGARNQTPVL</sequence>
<name>A0A8C8ULU8_PERMB</name>
<reference evidence="1" key="3">
    <citation type="submission" date="2025-09" db="UniProtKB">
        <authorList>
            <consortium name="Ensembl"/>
        </authorList>
    </citation>
    <scope>IDENTIFICATION</scope>
</reference>
<reference evidence="1 2" key="1">
    <citation type="submission" date="2018-10" db="EMBL/GenBank/DDBJ databases">
        <title>Improved assembly of the deer mouse Peromyscus maniculatus genome.</title>
        <authorList>
            <person name="Lassance J.-M."/>
            <person name="Hoekstra H.E."/>
        </authorList>
    </citation>
    <scope>NUCLEOTIDE SEQUENCE [LARGE SCALE GENOMIC DNA]</scope>
</reference>
<dbReference type="AlphaFoldDB" id="A0A8C8ULU8"/>
<keyword evidence="2" id="KW-1185">Reference proteome</keyword>
<reference evidence="1" key="2">
    <citation type="submission" date="2025-08" db="UniProtKB">
        <authorList>
            <consortium name="Ensembl"/>
        </authorList>
    </citation>
    <scope>IDENTIFICATION</scope>
</reference>
<accession>A0A8C8ULU8</accession>
<evidence type="ECO:0000313" key="1">
    <source>
        <dbReference type="Ensembl" id="ENSPEMP00000033717.1"/>
    </source>
</evidence>
<organism evidence="1 2">
    <name type="scientific">Peromyscus maniculatus bairdii</name>
    <name type="common">Prairie deer mouse</name>
    <dbReference type="NCBI Taxonomy" id="230844"/>
    <lineage>
        <taxon>Eukaryota</taxon>
        <taxon>Metazoa</taxon>
        <taxon>Chordata</taxon>
        <taxon>Craniata</taxon>
        <taxon>Vertebrata</taxon>
        <taxon>Euteleostomi</taxon>
        <taxon>Mammalia</taxon>
        <taxon>Eutheria</taxon>
        <taxon>Euarchontoglires</taxon>
        <taxon>Glires</taxon>
        <taxon>Rodentia</taxon>
        <taxon>Myomorpha</taxon>
        <taxon>Muroidea</taxon>
        <taxon>Cricetidae</taxon>
        <taxon>Neotominae</taxon>
        <taxon>Peromyscus</taxon>
    </lineage>
</organism>
<evidence type="ECO:0000313" key="2">
    <source>
        <dbReference type="Proteomes" id="UP000694547"/>
    </source>
</evidence>
<dbReference type="Proteomes" id="UP000694547">
    <property type="component" value="Chromosome 6"/>
</dbReference>
<proteinExistence type="predicted"/>
<dbReference type="Ensembl" id="ENSPEMT00000042178.1">
    <property type="protein sequence ID" value="ENSPEMP00000033717.1"/>
    <property type="gene ID" value="ENSPEMG00000028095.1"/>
</dbReference>